<keyword evidence="2 5" id="KW-0418">Kinase</keyword>
<keyword evidence="3" id="KW-0067">ATP-binding</keyword>
<dbReference type="InterPro" id="IPR006204">
    <property type="entry name" value="GHMP_kinase_N_dom"/>
</dbReference>
<gene>
    <name evidence="5" type="primary">mvaK</name>
    <name evidence="5" type="ORF">GCM10007940_31630</name>
</gene>
<dbReference type="SUPFAM" id="SSF54211">
    <property type="entry name" value="Ribosomal protein S5 domain 2-like"/>
    <property type="match status" value="1"/>
</dbReference>
<dbReference type="AlphaFoldDB" id="A0AA37SRH9"/>
<keyword evidence="6" id="KW-1185">Reference proteome</keyword>
<dbReference type="InterPro" id="IPR036554">
    <property type="entry name" value="GHMP_kinase_C_sf"/>
</dbReference>
<reference evidence="5" key="1">
    <citation type="journal article" date="2014" name="Int. J. Syst. Evol. Microbiol.">
        <title>Complete genome sequence of Corynebacterium casei LMG S-19264T (=DSM 44701T), isolated from a smear-ripened cheese.</title>
        <authorList>
            <consortium name="US DOE Joint Genome Institute (JGI-PGF)"/>
            <person name="Walter F."/>
            <person name="Albersmeier A."/>
            <person name="Kalinowski J."/>
            <person name="Ruckert C."/>
        </authorList>
    </citation>
    <scope>NUCLEOTIDE SEQUENCE</scope>
    <source>
        <strain evidence="5">NBRC 108769</strain>
    </source>
</reference>
<dbReference type="GO" id="GO:0005524">
    <property type="term" value="F:ATP binding"/>
    <property type="evidence" value="ECO:0007669"/>
    <property type="project" value="UniProtKB-KW"/>
</dbReference>
<evidence type="ECO:0000259" key="4">
    <source>
        <dbReference type="Pfam" id="PF00288"/>
    </source>
</evidence>
<dbReference type="SUPFAM" id="SSF55060">
    <property type="entry name" value="GHMP Kinase, C-terminal domain"/>
    <property type="match status" value="1"/>
</dbReference>
<dbReference type="Pfam" id="PF00288">
    <property type="entry name" value="GHMP_kinases_N"/>
    <property type="match status" value="1"/>
</dbReference>
<reference evidence="5" key="2">
    <citation type="submission" date="2023-01" db="EMBL/GenBank/DDBJ databases">
        <title>Draft genome sequence of Portibacter lacus strain NBRC 108769.</title>
        <authorList>
            <person name="Sun Q."/>
            <person name="Mori K."/>
        </authorList>
    </citation>
    <scope>NUCLEOTIDE SEQUENCE</scope>
    <source>
        <strain evidence="5">NBRC 108769</strain>
    </source>
</reference>
<evidence type="ECO:0000256" key="1">
    <source>
        <dbReference type="ARBA" id="ARBA00022741"/>
    </source>
</evidence>
<organism evidence="5 6">
    <name type="scientific">Portibacter lacus</name>
    <dbReference type="NCBI Taxonomy" id="1099794"/>
    <lineage>
        <taxon>Bacteria</taxon>
        <taxon>Pseudomonadati</taxon>
        <taxon>Bacteroidota</taxon>
        <taxon>Saprospiria</taxon>
        <taxon>Saprospirales</taxon>
        <taxon>Haliscomenobacteraceae</taxon>
        <taxon>Portibacter</taxon>
    </lineage>
</organism>
<name>A0AA37SRH9_9BACT</name>
<evidence type="ECO:0000313" key="5">
    <source>
        <dbReference type="EMBL" id="GLR18547.1"/>
    </source>
</evidence>
<dbReference type="PRINTS" id="PR00959">
    <property type="entry name" value="MEVGALKINASE"/>
</dbReference>
<sequence length="282" mass="31235">MNIDFKSFPAKILLFGEYLVIKGGASLAIPIRNYSGRLVLKNSFQEDNVAPFIQYLGALPNIYLNQDLIEEIDLDRLLFNSNIPIGYGAGSSGALTAAVFDAFVEKYEGSLQEALASMEDFFHGSSSGLDPLISYSMTPSQEMNEDTLKHFFLLDTGISRKTAPLVEIFKNKTSEIDFAKLEMANDAAIQASTNYDFKSLKQSMGIISAFQFEHFKEMIPDAYKEIWKESLGDELIDIKLCGAGGGGFLLLFANEAQYAVDWALKNKVDIIPIELNKVEDAS</sequence>
<dbReference type="Proteomes" id="UP001156666">
    <property type="component" value="Unassembled WGS sequence"/>
</dbReference>
<keyword evidence="2 5" id="KW-0808">Transferase</keyword>
<evidence type="ECO:0000256" key="3">
    <source>
        <dbReference type="ARBA" id="ARBA00022840"/>
    </source>
</evidence>
<comment type="caution">
    <text evidence="5">The sequence shown here is derived from an EMBL/GenBank/DDBJ whole genome shotgun (WGS) entry which is preliminary data.</text>
</comment>
<dbReference type="InterPro" id="IPR020568">
    <property type="entry name" value="Ribosomal_Su5_D2-typ_SF"/>
</dbReference>
<dbReference type="Gene3D" id="3.30.230.10">
    <property type="match status" value="1"/>
</dbReference>
<dbReference type="EMBL" id="BSOH01000021">
    <property type="protein sequence ID" value="GLR18547.1"/>
    <property type="molecule type" value="Genomic_DNA"/>
</dbReference>
<evidence type="ECO:0000256" key="2">
    <source>
        <dbReference type="ARBA" id="ARBA00022777"/>
    </source>
</evidence>
<evidence type="ECO:0000313" key="6">
    <source>
        <dbReference type="Proteomes" id="UP001156666"/>
    </source>
</evidence>
<keyword evidence="1" id="KW-0547">Nucleotide-binding</keyword>
<protein>
    <submittedName>
        <fullName evidence="5">Mevalonate kinase</fullName>
    </submittedName>
</protein>
<dbReference type="RefSeq" id="WP_235294330.1">
    <property type="nucleotide sequence ID" value="NZ_BSOH01000021.1"/>
</dbReference>
<accession>A0AA37SRH9</accession>
<proteinExistence type="predicted"/>
<dbReference type="Gene3D" id="3.30.70.890">
    <property type="entry name" value="GHMP kinase, C-terminal domain"/>
    <property type="match status" value="1"/>
</dbReference>
<feature type="domain" description="GHMP kinase N-terminal" evidence="4">
    <location>
        <begin position="77"/>
        <end position="131"/>
    </location>
</feature>
<dbReference type="GO" id="GO:0016301">
    <property type="term" value="F:kinase activity"/>
    <property type="evidence" value="ECO:0007669"/>
    <property type="project" value="UniProtKB-KW"/>
</dbReference>
<dbReference type="InterPro" id="IPR014721">
    <property type="entry name" value="Ribsml_uS5_D2-typ_fold_subgr"/>
</dbReference>